<organism evidence="1 2">
    <name type="scientific">Methylobrevis pamukkalensis</name>
    <dbReference type="NCBI Taxonomy" id="1439726"/>
    <lineage>
        <taxon>Bacteria</taxon>
        <taxon>Pseudomonadati</taxon>
        <taxon>Pseudomonadota</taxon>
        <taxon>Alphaproteobacteria</taxon>
        <taxon>Hyphomicrobiales</taxon>
        <taxon>Pleomorphomonadaceae</taxon>
        <taxon>Methylobrevis</taxon>
    </lineage>
</organism>
<dbReference type="NCBIfam" id="NF004347">
    <property type="entry name" value="PRK05728.1-4"/>
    <property type="match status" value="1"/>
</dbReference>
<dbReference type="Pfam" id="PF04364">
    <property type="entry name" value="DNA_pol3_chi"/>
    <property type="match status" value="1"/>
</dbReference>
<dbReference type="InterPro" id="IPR036768">
    <property type="entry name" value="PolIII_chi_sf"/>
</dbReference>
<dbReference type="Proteomes" id="UP000094622">
    <property type="component" value="Unassembled WGS sequence"/>
</dbReference>
<dbReference type="Gene3D" id="3.40.50.10110">
    <property type="entry name" value="DNA polymerase III subunit chi"/>
    <property type="match status" value="1"/>
</dbReference>
<evidence type="ECO:0000313" key="1">
    <source>
        <dbReference type="EMBL" id="ODN69606.1"/>
    </source>
</evidence>
<sequence length="149" mass="16521">MAEVLFFHLERQPLEAVLPVLLARSLERGWKVVVQAGSRERIEALDTHLWTFADDSFLPHGLAGGDYAADQPVLLTTGDDNPNGAAVRFLIDRAAPPDLAPYIRGVFVFDGNDPEAVAEARAQWKIQKAAGHDLTYWQQNDRGGWDKKA</sequence>
<dbReference type="GO" id="GO:0006260">
    <property type="term" value="P:DNA replication"/>
    <property type="evidence" value="ECO:0007669"/>
    <property type="project" value="InterPro"/>
</dbReference>
<dbReference type="GO" id="GO:0003677">
    <property type="term" value="F:DNA binding"/>
    <property type="evidence" value="ECO:0007669"/>
    <property type="project" value="InterPro"/>
</dbReference>
<evidence type="ECO:0000313" key="2">
    <source>
        <dbReference type="Proteomes" id="UP000094622"/>
    </source>
</evidence>
<dbReference type="PANTHER" id="PTHR38767">
    <property type="entry name" value="DNA POLYMERASE III SUBUNIT CHI"/>
    <property type="match status" value="1"/>
</dbReference>
<accession>A0A1E3H1D1</accession>
<dbReference type="AlphaFoldDB" id="A0A1E3H1D1"/>
<name>A0A1E3H1D1_9HYPH</name>
<dbReference type="SUPFAM" id="SSF102400">
    <property type="entry name" value="DNA polymerase III chi subunit"/>
    <property type="match status" value="1"/>
</dbReference>
<dbReference type="EMBL" id="MCRJ01000083">
    <property type="protein sequence ID" value="ODN69606.1"/>
    <property type="molecule type" value="Genomic_DNA"/>
</dbReference>
<dbReference type="GO" id="GO:0032298">
    <property type="term" value="P:positive regulation of DNA-templated DNA replication initiation"/>
    <property type="evidence" value="ECO:0007669"/>
    <property type="project" value="TreeGrafter"/>
</dbReference>
<proteinExistence type="predicted"/>
<reference evidence="1 2" key="1">
    <citation type="submission" date="2016-07" db="EMBL/GenBank/DDBJ databases">
        <title>Draft Genome Sequence of Methylobrevis pamukkalensis PK2.</title>
        <authorList>
            <person name="Vasilenko O.V."/>
            <person name="Doronina N.V."/>
            <person name="Shmareva M.N."/>
            <person name="Tarlachkov S.V."/>
            <person name="Mustakhimov I."/>
            <person name="Trotsenko Y.A."/>
        </authorList>
    </citation>
    <scope>NUCLEOTIDE SEQUENCE [LARGE SCALE GENOMIC DNA]</scope>
    <source>
        <strain evidence="1 2">PK2</strain>
    </source>
</reference>
<dbReference type="RefSeq" id="WP_069307534.1">
    <property type="nucleotide sequence ID" value="NZ_MCRJ01000083.1"/>
</dbReference>
<comment type="caution">
    <text evidence="1">The sequence shown here is derived from an EMBL/GenBank/DDBJ whole genome shotgun (WGS) entry which is preliminary data.</text>
</comment>
<dbReference type="GO" id="GO:0003887">
    <property type="term" value="F:DNA-directed DNA polymerase activity"/>
    <property type="evidence" value="ECO:0007669"/>
    <property type="project" value="InterPro"/>
</dbReference>
<dbReference type="PANTHER" id="PTHR38767:SF1">
    <property type="entry name" value="DNA POLYMERASE III SUBUNIT CHI"/>
    <property type="match status" value="1"/>
</dbReference>
<protein>
    <submittedName>
        <fullName evidence="1">DNA polymerase III subunit chi</fullName>
    </submittedName>
</protein>
<dbReference type="OrthoDB" id="9795973at2"/>
<dbReference type="PATRIC" id="fig|1439726.3.peg.3260"/>
<gene>
    <name evidence="1" type="ORF">A6302_03102</name>
</gene>
<dbReference type="InterPro" id="IPR007459">
    <property type="entry name" value="DNA_pol3_chi"/>
</dbReference>
<keyword evidence="2" id="KW-1185">Reference proteome</keyword>